<evidence type="ECO:0000259" key="3">
    <source>
        <dbReference type="Pfam" id="PF06744"/>
    </source>
</evidence>
<dbReference type="Pfam" id="PF06744">
    <property type="entry name" value="IcmF_C"/>
    <property type="match status" value="1"/>
</dbReference>
<organism evidence="6 7">
    <name type="scientific">Paraburkholderia domus</name>
    <dbReference type="NCBI Taxonomy" id="2793075"/>
    <lineage>
        <taxon>Bacteria</taxon>
        <taxon>Pseudomonadati</taxon>
        <taxon>Pseudomonadota</taxon>
        <taxon>Betaproteobacteria</taxon>
        <taxon>Burkholderiales</taxon>
        <taxon>Burkholderiaceae</taxon>
        <taxon>Paraburkholderia</taxon>
    </lineage>
</organism>
<feature type="transmembrane region" description="Helical" evidence="2">
    <location>
        <begin position="371"/>
        <end position="393"/>
    </location>
</feature>
<protein>
    <recommendedName>
        <fullName evidence="8">Type VI secretion protein VasK</fullName>
    </recommendedName>
</protein>
<feature type="domain" description="Type VI secretion system component TssM1 helical" evidence="5">
    <location>
        <begin position="908"/>
        <end position="1014"/>
    </location>
</feature>
<feature type="compositionally biased region" description="Polar residues" evidence="1">
    <location>
        <begin position="1210"/>
        <end position="1221"/>
    </location>
</feature>
<comment type="caution">
    <text evidence="6">The sequence shown here is derived from an EMBL/GenBank/DDBJ whole genome shotgun (WGS) entry which is preliminary data.</text>
</comment>
<evidence type="ECO:0008006" key="8">
    <source>
        <dbReference type="Google" id="ProtNLM"/>
    </source>
</evidence>
<evidence type="ECO:0000259" key="4">
    <source>
        <dbReference type="Pfam" id="PF06761"/>
    </source>
</evidence>
<reference evidence="6" key="1">
    <citation type="submission" date="2021-02" db="EMBL/GenBank/DDBJ databases">
        <authorList>
            <person name="Vanwijnsberghe S."/>
        </authorList>
    </citation>
    <scope>NUCLEOTIDE SEQUENCE</scope>
    <source>
        <strain evidence="6">R-70211</strain>
    </source>
</reference>
<accession>A0A9N8N5T9</accession>
<keyword evidence="7" id="KW-1185">Reference proteome</keyword>
<dbReference type="InterPro" id="IPR010623">
    <property type="entry name" value="IcmF_C"/>
</dbReference>
<dbReference type="AlphaFoldDB" id="A0A9N8N5T9"/>
<feature type="transmembrane region" description="Helical" evidence="2">
    <location>
        <begin position="39"/>
        <end position="64"/>
    </location>
</feature>
<proteinExistence type="predicted"/>
<feature type="domain" description="Type VI secretion system IcmF C-terminal" evidence="3">
    <location>
        <begin position="1018"/>
        <end position="1112"/>
    </location>
</feature>
<keyword evidence="2" id="KW-0472">Membrane</keyword>
<dbReference type="Pfam" id="PF06761">
    <property type="entry name" value="IcmF-related"/>
    <property type="match status" value="1"/>
</dbReference>
<gene>
    <name evidence="6" type="ORF">R70211_06588</name>
</gene>
<evidence type="ECO:0000256" key="1">
    <source>
        <dbReference type="SAM" id="MobiDB-lite"/>
    </source>
</evidence>
<keyword evidence="2" id="KW-1133">Transmembrane helix</keyword>
<sequence>MSGRKISGYWIFVIAATATGVILVYFFGASLDPSPFRRIGGVVMVGAFLVLLRAHFSAAWRFAARHAPGRKPDRYQRDPMARVGAGGQQNSALVANRLDSLRMTLQDRHGWRWRYRDRWVVVAGDEPLVERLAPGLTAAGYAIAGNTVLLYANQIGERFDKTWLDQIRRLRRRRPVDAIVGVVRTETSGSQPLDGERTAQRLARHARALRWAAPAYLLNATDFGIDTTGPDEVIGCTWSNARTRLEEIYGSLRALSTDLADAGVVRLTKDRTDRYAGELSEHIARYERLLSELVVQIGQSRIWRSAVHGVLFAPLFKERTATAVDAARDEEKTNDDATVDGPQSHVEEHAVPRGVWQTIAEHSRHIHGRRVGFSFSTTAAWIATALVGLWIAGTMLSGFTNRSAIAGAANTASNLSTIQDPTQAALALDALQKQLDTLEVRQRDGAPWYTRFGLNRDAALFAMLWPSYERGASSIVVTPIRAKLEERLRQLASLSDAEIASGGAAQIKSAYDTLKTYLMLAKPEHADAKFLTPQLFETGEPTRPVDSTLSEGAWQDLRQHLVVFYANHLGQRVSAIGTSLVIIPDASLVGGTRQTVIGVRGIQNSTDTLYQQIIDDAKPKYPPVSLSTLLGDTSSRGLFSTTATVPGVFTRAAWDERISKAIDEASEQSSVAGDWVLSDTRTSSPATASLKAELRQRYFDDYARAWQEFLNNIRWQPTPTLSGTVDQLTLLGDPQRSPLVALMNVVVYQAGAGATTQSLSDTLLSKAQQLVGTDEKDPSKVAQPQNVAPLAAAFGPLLRLTGSDLATGSASNGKASVPMAATGDLSLARFLERVTAMRLKLQQIMMSNDSDAMSRAAAQAVLQGKTSDIADSRDYASRVAASLGQQWAGFGDLFQQPLDQTWQVVLRPAASSLNDSWRTGILADWNRSFGGRYPFADSDNDASLPEMARFMRPDSGVITQFVTTQLAGVVERQGDRWVAAQGSGHNSLTIDPAFLTALNMLMRVSTSLFPSGDARVRFELRAVSMPGVTDMKFVLSGRELHYFNQKEEWAPFIWPGDTLENISRIEWQTQDGGLRSALDTQGRFGLIRLLERATVTSQDNARYLLAWTPDQSQGIPLKVQLRSEAGAGPLDMLALRHFSLPQRIFLTGQPNGAQRQALSGLPPLPAAMLESARLAEVPLPSGWPSGISQIGNADTVSLNTSPHPAATVSAPKQAQQVTPKVTESRAKPAASEAAAVTATSMESSEGRPLSDSKPPRARRSKAGVTRANGLLADAFVY</sequence>
<dbReference type="InterPro" id="IPR009612">
    <property type="entry name" value="IcmF-rel"/>
</dbReference>
<feature type="compositionally biased region" description="Low complexity" evidence="1">
    <location>
        <begin position="1227"/>
        <end position="1243"/>
    </location>
</feature>
<evidence type="ECO:0000313" key="6">
    <source>
        <dbReference type="EMBL" id="CAE6956247.1"/>
    </source>
</evidence>
<evidence type="ECO:0000259" key="5">
    <source>
        <dbReference type="Pfam" id="PF21070"/>
    </source>
</evidence>
<dbReference type="Pfam" id="PF21070">
    <property type="entry name" value="IcmF_helical"/>
    <property type="match status" value="1"/>
</dbReference>
<feature type="compositionally biased region" description="Basic and acidic residues" evidence="1">
    <location>
        <begin position="1244"/>
        <end position="1254"/>
    </location>
</feature>
<dbReference type="RefSeq" id="WP_201139374.1">
    <property type="nucleotide sequence ID" value="NZ_CAJNAS010000027.1"/>
</dbReference>
<evidence type="ECO:0000256" key="2">
    <source>
        <dbReference type="SAM" id="Phobius"/>
    </source>
</evidence>
<feature type="transmembrane region" description="Helical" evidence="2">
    <location>
        <begin position="7"/>
        <end position="27"/>
    </location>
</feature>
<dbReference type="PANTHER" id="PTHR36153:SF1">
    <property type="entry name" value="TYPE VI SECRETION SYSTEM COMPONENT TSSM1"/>
    <property type="match status" value="1"/>
</dbReference>
<keyword evidence="2" id="KW-0812">Transmembrane</keyword>
<name>A0A9N8N5T9_9BURK</name>
<feature type="domain" description="IcmF-related" evidence="4">
    <location>
        <begin position="427"/>
        <end position="749"/>
    </location>
</feature>
<dbReference type="EMBL" id="CAJNAS010000027">
    <property type="protein sequence ID" value="CAE6956247.1"/>
    <property type="molecule type" value="Genomic_DNA"/>
</dbReference>
<feature type="region of interest" description="Disordered" evidence="1">
    <location>
        <begin position="1194"/>
        <end position="1264"/>
    </location>
</feature>
<dbReference type="Proteomes" id="UP000675121">
    <property type="component" value="Unassembled WGS sequence"/>
</dbReference>
<dbReference type="InterPro" id="IPR053156">
    <property type="entry name" value="T6SS_TssM-like"/>
</dbReference>
<evidence type="ECO:0000313" key="7">
    <source>
        <dbReference type="Proteomes" id="UP000675121"/>
    </source>
</evidence>
<dbReference type="InterPro" id="IPR048677">
    <property type="entry name" value="TssM1_hel"/>
</dbReference>
<dbReference type="PANTHER" id="PTHR36153">
    <property type="entry name" value="INNER MEMBRANE PROTEIN-RELATED"/>
    <property type="match status" value="1"/>
</dbReference>